<organism evidence="1">
    <name type="scientific">marine metagenome</name>
    <dbReference type="NCBI Taxonomy" id="408172"/>
    <lineage>
        <taxon>unclassified sequences</taxon>
        <taxon>metagenomes</taxon>
        <taxon>ecological metagenomes</taxon>
    </lineage>
</organism>
<sequence>MARKQAPQGAVLNPHVRKYVIVMQRLNNDYTVTKKTDEQYEFYELATVYLYNRDINIGRCYVEFYNEDFAYDEEELPNLNRHLHSDLNTGRRNPLYAMEILMEQFLSNYVIDREQ</sequence>
<reference evidence="1" key="1">
    <citation type="submission" date="2018-05" db="EMBL/GenBank/DDBJ databases">
        <authorList>
            <person name="Lanie J.A."/>
            <person name="Ng W.-L."/>
            <person name="Kazmierczak K.M."/>
            <person name="Andrzejewski T.M."/>
            <person name="Davidsen T.M."/>
            <person name="Wayne K.J."/>
            <person name="Tettelin H."/>
            <person name="Glass J.I."/>
            <person name="Rusch D."/>
            <person name="Podicherti R."/>
            <person name="Tsui H.-C.T."/>
            <person name="Winkler M.E."/>
        </authorList>
    </citation>
    <scope>NUCLEOTIDE SEQUENCE</scope>
</reference>
<proteinExistence type="predicted"/>
<gene>
    <name evidence="1" type="ORF">METZ01_LOCUS165179</name>
</gene>
<dbReference type="EMBL" id="UINC01029498">
    <property type="protein sequence ID" value="SVB12325.1"/>
    <property type="molecule type" value="Genomic_DNA"/>
</dbReference>
<name>A0A382BET4_9ZZZZ</name>
<accession>A0A382BET4</accession>
<protein>
    <submittedName>
        <fullName evidence="1">Uncharacterized protein</fullName>
    </submittedName>
</protein>
<dbReference type="AlphaFoldDB" id="A0A382BET4"/>
<evidence type="ECO:0000313" key="1">
    <source>
        <dbReference type="EMBL" id="SVB12325.1"/>
    </source>
</evidence>